<dbReference type="Proteomes" id="UP000253769">
    <property type="component" value="Unassembled WGS sequence"/>
</dbReference>
<dbReference type="AlphaFoldDB" id="A0A369WF98"/>
<dbReference type="InterPro" id="IPR027396">
    <property type="entry name" value="DsrEFH-like"/>
</dbReference>
<sequence length="143" mass="14964">MIKQAIKVSLMAALLAVPAVGQAESVDKVLITLTSAEQQTRGMAMVLGNTMQAQGAKVNVLLCDSAGDMALKDHQSAQLKPKNVTPEQLMKKLMKGGAGVQVCALYLPNKGVKADSLLEGVTAAKPAVMAKALTEPGTRVFNF</sequence>
<name>A0A369WF98_9GAMM</name>
<dbReference type="RefSeq" id="WP_114696314.1">
    <property type="nucleotide sequence ID" value="NZ_QQOH01000003.1"/>
</dbReference>
<dbReference type="SUPFAM" id="SSF75169">
    <property type="entry name" value="DsrEFH-like"/>
    <property type="match status" value="1"/>
</dbReference>
<comment type="caution">
    <text evidence="2">The sequence shown here is derived from an EMBL/GenBank/DDBJ whole genome shotgun (WGS) entry which is preliminary data.</text>
</comment>
<gene>
    <name evidence="2" type="ORF">DV711_12540</name>
</gene>
<dbReference type="EMBL" id="QQOH01000003">
    <property type="protein sequence ID" value="RDE19973.1"/>
    <property type="molecule type" value="Genomic_DNA"/>
</dbReference>
<evidence type="ECO:0000313" key="3">
    <source>
        <dbReference type="Proteomes" id="UP000253769"/>
    </source>
</evidence>
<reference evidence="2 3" key="1">
    <citation type="submission" date="2018-07" db="EMBL/GenBank/DDBJ databases">
        <title>Motiliproteus coralliicola sp. nov., a bacterium isolated from Coral.</title>
        <authorList>
            <person name="Wang G."/>
        </authorList>
    </citation>
    <scope>NUCLEOTIDE SEQUENCE [LARGE SCALE GENOMIC DNA]</scope>
    <source>
        <strain evidence="2 3">C34</strain>
    </source>
</reference>
<feature type="signal peptide" evidence="1">
    <location>
        <begin position="1"/>
        <end position="23"/>
    </location>
</feature>
<evidence type="ECO:0000313" key="2">
    <source>
        <dbReference type="EMBL" id="RDE19973.1"/>
    </source>
</evidence>
<protein>
    <submittedName>
        <fullName evidence="2">Uncharacterized protein</fullName>
    </submittedName>
</protein>
<keyword evidence="1" id="KW-0732">Signal</keyword>
<proteinExistence type="predicted"/>
<accession>A0A369WF98</accession>
<evidence type="ECO:0000256" key="1">
    <source>
        <dbReference type="SAM" id="SignalP"/>
    </source>
</evidence>
<keyword evidence="3" id="KW-1185">Reference proteome</keyword>
<dbReference type="OrthoDB" id="7361822at2"/>
<feature type="chain" id="PRO_5016926013" evidence="1">
    <location>
        <begin position="24"/>
        <end position="143"/>
    </location>
</feature>
<dbReference type="Gene3D" id="3.40.1260.10">
    <property type="entry name" value="DsrEFH-like"/>
    <property type="match status" value="1"/>
</dbReference>
<organism evidence="2 3">
    <name type="scientific">Motiliproteus coralliicola</name>
    <dbReference type="NCBI Taxonomy" id="2283196"/>
    <lineage>
        <taxon>Bacteria</taxon>
        <taxon>Pseudomonadati</taxon>
        <taxon>Pseudomonadota</taxon>
        <taxon>Gammaproteobacteria</taxon>
        <taxon>Oceanospirillales</taxon>
        <taxon>Oceanospirillaceae</taxon>
        <taxon>Motiliproteus</taxon>
    </lineage>
</organism>